<dbReference type="InterPro" id="IPR050235">
    <property type="entry name" value="CK1_Ser-Thr_kinase"/>
</dbReference>
<evidence type="ECO:0000313" key="2">
    <source>
        <dbReference type="Proteomes" id="UP000053676"/>
    </source>
</evidence>
<organism evidence="1 2">
    <name type="scientific">Necator americanus</name>
    <name type="common">Human hookworm</name>
    <dbReference type="NCBI Taxonomy" id="51031"/>
    <lineage>
        <taxon>Eukaryota</taxon>
        <taxon>Metazoa</taxon>
        <taxon>Ecdysozoa</taxon>
        <taxon>Nematoda</taxon>
        <taxon>Chromadorea</taxon>
        <taxon>Rhabditida</taxon>
        <taxon>Rhabditina</taxon>
        <taxon>Rhabditomorpha</taxon>
        <taxon>Strongyloidea</taxon>
        <taxon>Ancylostomatidae</taxon>
        <taxon>Bunostominae</taxon>
        <taxon>Necator</taxon>
    </lineage>
</organism>
<dbReference type="InterPro" id="IPR011009">
    <property type="entry name" value="Kinase-like_dom_sf"/>
</dbReference>
<evidence type="ECO:0008006" key="3">
    <source>
        <dbReference type="Google" id="ProtNLM"/>
    </source>
</evidence>
<name>W2TPA1_NECAM</name>
<protein>
    <recommendedName>
        <fullName evidence="3">Protein kinase domain-containing protein</fullName>
    </recommendedName>
</protein>
<sequence length="83" mass="9808">MALGRIGTREYRFIHLLDFGLAREYIIKDDNGKIKMRRPRPRALFRYCSVSTHEKVEQGRVDDLWCLLYMLAELRGPLPWANA</sequence>
<reference evidence="2" key="1">
    <citation type="journal article" date="2014" name="Nat. Genet.">
        <title>Genome of the human hookworm Necator americanus.</title>
        <authorList>
            <person name="Tang Y.T."/>
            <person name="Gao X."/>
            <person name="Rosa B.A."/>
            <person name="Abubucker S."/>
            <person name="Hallsworth-Pepin K."/>
            <person name="Martin J."/>
            <person name="Tyagi R."/>
            <person name="Heizer E."/>
            <person name="Zhang X."/>
            <person name="Bhonagiri-Palsikar V."/>
            <person name="Minx P."/>
            <person name="Warren W.C."/>
            <person name="Wang Q."/>
            <person name="Zhan B."/>
            <person name="Hotez P.J."/>
            <person name="Sternberg P.W."/>
            <person name="Dougall A."/>
            <person name="Gaze S.T."/>
            <person name="Mulvenna J."/>
            <person name="Sotillo J."/>
            <person name="Ranganathan S."/>
            <person name="Rabelo E.M."/>
            <person name="Wilson R.K."/>
            <person name="Felgner P.L."/>
            <person name="Bethony J."/>
            <person name="Hawdon J.M."/>
            <person name="Gasser R.B."/>
            <person name="Loukas A."/>
            <person name="Mitreva M."/>
        </authorList>
    </citation>
    <scope>NUCLEOTIDE SEQUENCE [LARGE SCALE GENOMIC DNA]</scope>
</reference>
<dbReference type="SUPFAM" id="SSF56112">
    <property type="entry name" value="Protein kinase-like (PK-like)"/>
    <property type="match status" value="1"/>
</dbReference>
<dbReference type="Proteomes" id="UP000053676">
    <property type="component" value="Unassembled WGS sequence"/>
</dbReference>
<dbReference type="AlphaFoldDB" id="W2TPA1"/>
<proteinExistence type="predicted"/>
<dbReference type="Gene3D" id="1.10.510.10">
    <property type="entry name" value="Transferase(Phosphotransferase) domain 1"/>
    <property type="match status" value="1"/>
</dbReference>
<gene>
    <name evidence="1" type="ORF">NECAME_17447</name>
</gene>
<dbReference type="OrthoDB" id="5979581at2759"/>
<dbReference type="EMBL" id="KI658192">
    <property type="protein sequence ID" value="ETN83519.1"/>
    <property type="molecule type" value="Genomic_DNA"/>
</dbReference>
<feature type="non-terminal residue" evidence="1">
    <location>
        <position position="83"/>
    </location>
</feature>
<evidence type="ECO:0000313" key="1">
    <source>
        <dbReference type="EMBL" id="ETN83519.1"/>
    </source>
</evidence>
<dbReference type="PANTHER" id="PTHR11909">
    <property type="entry name" value="CASEIN KINASE-RELATED"/>
    <property type="match status" value="1"/>
</dbReference>
<keyword evidence="2" id="KW-1185">Reference proteome</keyword>
<accession>W2TPA1</accession>
<dbReference type="STRING" id="51031.W2TPA1"/>
<dbReference type="KEGG" id="nai:NECAME_17447"/>